<dbReference type="EMBL" id="PP034390">
    <property type="protein sequence ID" value="WRW34685.1"/>
    <property type="molecule type" value="Genomic_DNA"/>
</dbReference>
<dbReference type="Proteomes" id="UP001432109">
    <property type="component" value="Segment"/>
</dbReference>
<evidence type="ECO:0000313" key="2">
    <source>
        <dbReference type="EMBL" id="WRW34685.1"/>
    </source>
</evidence>
<evidence type="ECO:0000256" key="1">
    <source>
        <dbReference type="SAM" id="MobiDB-lite"/>
    </source>
</evidence>
<feature type="region of interest" description="Disordered" evidence="1">
    <location>
        <begin position="113"/>
        <end position="146"/>
    </location>
</feature>
<organism evidence="2 3">
    <name type="scientific">Staphylococcus phage CF5</name>
    <dbReference type="NCBI Taxonomy" id="3113739"/>
    <lineage>
        <taxon>Viruses</taxon>
        <taxon>Duplodnaviria</taxon>
        <taxon>Heunggongvirae</taxon>
        <taxon>Uroviricota</taxon>
        <taxon>Caudoviricetes</taxon>
        <taxon>Herelleviridae</taxon>
        <taxon>Twortvirinae</taxon>
        <taxon>Silviavirus</taxon>
    </lineage>
</organism>
<sequence length="146" mass="16737">MTKNNNPGISEKNMQEWLEAITQGTVEGKEIDEKMAKKLERLGNKQVTLNEATRIAKVLTQVNAQEMASAFDTAFNSIDLLMIVMQDELGITEEQVEKAQGKLKEKREEYLKEKQKELEEKQKEASKKEDTESDSNEKVVQMSKRD</sequence>
<evidence type="ECO:0000313" key="3">
    <source>
        <dbReference type="Proteomes" id="UP001432109"/>
    </source>
</evidence>
<proteinExistence type="predicted"/>
<protein>
    <submittedName>
        <fullName evidence="2">Uncharacterized protein</fullName>
    </submittedName>
</protein>
<accession>A0AAX4J7J2</accession>
<feature type="compositionally biased region" description="Basic and acidic residues" evidence="1">
    <location>
        <begin position="113"/>
        <end position="130"/>
    </location>
</feature>
<reference evidence="2" key="1">
    <citation type="submission" date="2023-12" db="EMBL/GenBank/DDBJ databases">
        <title>Isolation and Characterisation of Novel Lytic Bacteriophages for therapeutic applications in Prosthetic Joint Infections.</title>
        <authorList>
            <person name="Burton N."/>
            <person name="Melo L.D.R."/>
            <person name="Pearce B."/>
            <person name="Tadesse M.D."/>
            <person name="Vryonis E."/>
            <person name="Sagona A."/>
        </authorList>
    </citation>
    <scope>NUCLEOTIDE SEQUENCE</scope>
</reference>
<gene>
    <name evidence="2" type="ORF">CF5_0131</name>
</gene>
<name>A0AAX4J7J2_9CAUD</name>